<dbReference type="PANTHER" id="PTHR43876">
    <property type="entry name" value="UBIQUINONE BIOSYNTHESIS MONOOXYGENASE COQ6, MITOCHONDRIAL"/>
    <property type="match status" value="1"/>
</dbReference>
<evidence type="ECO:0000256" key="1">
    <source>
        <dbReference type="ARBA" id="ARBA00001974"/>
    </source>
</evidence>
<keyword evidence="7" id="KW-0503">Monooxygenase</keyword>
<dbReference type="GeneID" id="66951086"/>
<evidence type="ECO:0000256" key="5">
    <source>
        <dbReference type="ARBA" id="ARBA00022827"/>
    </source>
</evidence>
<dbReference type="InterPro" id="IPR002938">
    <property type="entry name" value="FAD-bd"/>
</dbReference>
<organism evidence="10 11">
    <name type="scientific">Candidatus Enterovibrio escicola</name>
    <dbReference type="NCBI Taxonomy" id="1927127"/>
    <lineage>
        <taxon>Bacteria</taxon>
        <taxon>Pseudomonadati</taxon>
        <taxon>Pseudomonadota</taxon>
        <taxon>Gammaproteobacteria</taxon>
        <taxon>Vibrionales</taxon>
        <taxon>Vibrionaceae</taxon>
        <taxon>Enterovibrio</taxon>
    </lineage>
</organism>
<evidence type="ECO:0000256" key="2">
    <source>
        <dbReference type="ARBA" id="ARBA00004749"/>
    </source>
</evidence>
<evidence type="ECO:0000259" key="9">
    <source>
        <dbReference type="Pfam" id="PF01494"/>
    </source>
</evidence>
<comment type="pathway">
    <text evidence="2">Cofactor biosynthesis; ubiquinone biosynthesis.</text>
</comment>
<dbReference type="NCBIfam" id="NF006461">
    <property type="entry name" value="PRK08850.1"/>
    <property type="match status" value="1"/>
</dbReference>
<dbReference type="NCBIfam" id="TIGR01988">
    <property type="entry name" value="Ubi-OHases"/>
    <property type="match status" value="1"/>
</dbReference>
<comment type="cofactor">
    <cofactor evidence="1">
        <name>FAD</name>
        <dbReference type="ChEBI" id="CHEBI:57692"/>
    </cofactor>
</comment>
<dbReference type="GO" id="GO:0019168">
    <property type="term" value="F:2-polyprenylphenol 6-hydroxylase activity"/>
    <property type="evidence" value="ECO:0007669"/>
    <property type="project" value="TreeGrafter"/>
</dbReference>
<feature type="domain" description="FAD-binding" evidence="9">
    <location>
        <begin position="6"/>
        <end position="347"/>
    </location>
</feature>
<keyword evidence="11" id="KW-1185">Reference proteome</keyword>
<protein>
    <submittedName>
        <fullName evidence="10">2-octaprenyl-3-methyl-6-methoxy-1,4-benzoquinol hydroxylase</fullName>
    </submittedName>
</protein>
<dbReference type="Gene3D" id="3.50.50.60">
    <property type="entry name" value="FAD/NAD(P)-binding domain"/>
    <property type="match status" value="2"/>
</dbReference>
<evidence type="ECO:0000256" key="4">
    <source>
        <dbReference type="ARBA" id="ARBA00022630"/>
    </source>
</evidence>
<dbReference type="PANTHER" id="PTHR43876:SF7">
    <property type="entry name" value="UBIQUINONE BIOSYNTHESIS MONOOXYGENASE COQ6, MITOCHONDRIAL"/>
    <property type="match status" value="1"/>
</dbReference>
<reference evidence="11" key="1">
    <citation type="submission" date="2017-04" db="EMBL/GenBank/DDBJ databases">
        <title>Genome evolution of the luminous symbionts of deep sea anglerfish.</title>
        <authorList>
            <person name="Hendry T.A."/>
        </authorList>
    </citation>
    <scope>NUCLEOTIDE SEQUENCE [LARGE SCALE GENOMIC DNA]</scope>
</reference>
<comment type="similarity">
    <text evidence="3">Belongs to the UbiH/COQ6 family.</text>
</comment>
<dbReference type="AlphaFoldDB" id="A0A2A5T655"/>
<dbReference type="UniPathway" id="UPA00232"/>
<proteinExistence type="inferred from homology"/>
<dbReference type="InterPro" id="IPR036188">
    <property type="entry name" value="FAD/NAD-bd_sf"/>
</dbReference>
<evidence type="ECO:0000256" key="8">
    <source>
        <dbReference type="ARBA" id="ARBA00065734"/>
    </source>
</evidence>
<dbReference type="GO" id="GO:0071949">
    <property type="term" value="F:FAD binding"/>
    <property type="evidence" value="ECO:0007669"/>
    <property type="project" value="InterPro"/>
</dbReference>
<evidence type="ECO:0000256" key="7">
    <source>
        <dbReference type="ARBA" id="ARBA00023033"/>
    </source>
</evidence>
<dbReference type="EMBL" id="NBYY01000009">
    <property type="protein sequence ID" value="PCS23689.1"/>
    <property type="molecule type" value="Genomic_DNA"/>
</dbReference>
<dbReference type="PROSITE" id="PS01304">
    <property type="entry name" value="UBIH"/>
    <property type="match status" value="1"/>
</dbReference>
<evidence type="ECO:0000313" key="10">
    <source>
        <dbReference type="EMBL" id="PCS23689.1"/>
    </source>
</evidence>
<dbReference type="GO" id="GO:0006744">
    <property type="term" value="P:ubiquinone biosynthetic process"/>
    <property type="evidence" value="ECO:0007669"/>
    <property type="project" value="UniProtKB-UniPathway"/>
</dbReference>
<dbReference type="GO" id="GO:0110142">
    <property type="term" value="C:ubiquinone biosynthesis complex"/>
    <property type="evidence" value="ECO:0007669"/>
    <property type="project" value="UniProtKB-ARBA"/>
</dbReference>
<comment type="caution">
    <text evidence="10">The sequence shown here is derived from an EMBL/GenBank/DDBJ whole genome shotgun (WGS) entry which is preliminary data.</text>
</comment>
<dbReference type="SUPFAM" id="SSF51905">
    <property type="entry name" value="FAD/NAD(P)-binding domain"/>
    <property type="match status" value="1"/>
</dbReference>
<sequence length="404" mass="45016">MKMINVDIAIIGGGIVGLTFAAALADSDLRIIVIEDKVQEPTLSDLPNPRVSALNRASEFILRNIGVWEDLSSHHNNSYQKMSVWEQDSFGSIEFDALDLGQPNLGHIIENQVIHLALLDRIKQQHNVILLCPNKCTSMRFGETETWLTLDSSNLITTKLVVGADGANSWVRNQLSIPLTHWDYGQSALVTNIRTTEPHNSVARQIFTPDGPLAFLPLSQPDLCSIVWSQSPRLANERHNMPDHKFNKILTAEFDARLGLCFVEGERAVFPLKMRYARDFVVNRVALIGDAAHTIHPLAGQGVNLGLLDAATLAQELRRLHDEGKDIGKKAHLRSFERWRKTEATQMIAIMQGFRDLFSGDHPTKILFRGIGLIVASTLPSIKVQFIKHALGITGDLPELARRK</sequence>
<dbReference type="InterPro" id="IPR018168">
    <property type="entry name" value="Ubi_Hdrlase_CS"/>
</dbReference>
<keyword evidence="5" id="KW-0274">FAD</keyword>
<accession>A0A2A5T655</accession>
<keyword evidence="4" id="KW-0285">Flavoprotein</keyword>
<gene>
    <name evidence="10" type="ORF">BTN49_0658</name>
</gene>
<keyword evidence="6" id="KW-0560">Oxidoreductase</keyword>
<dbReference type="InterPro" id="IPR010971">
    <property type="entry name" value="UbiH/COQ6"/>
</dbReference>
<dbReference type="Proteomes" id="UP000219020">
    <property type="component" value="Unassembled WGS sequence"/>
</dbReference>
<dbReference type="InterPro" id="IPR051205">
    <property type="entry name" value="UbiH/COQ6_monooxygenase"/>
</dbReference>
<dbReference type="PRINTS" id="PR00420">
    <property type="entry name" value="RNGMNOXGNASE"/>
</dbReference>
<evidence type="ECO:0000256" key="6">
    <source>
        <dbReference type="ARBA" id="ARBA00023002"/>
    </source>
</evidence>
<dbReference type="RefSeq" id="WP_097355912.1">
    <property type="nucleotide sequence ID" value="NZ_CAWNJE010000005.1"/>
</dbReference>
<evidence type="ECO:0000256" key="3">
    <source>
        <dbReference type="ARBA" id="ARBA00005349"/>
    </source>
</evidence>
<name>A0A2A5T655_9GAMM</name>
<dbReference type="FunFam" id="3.50.50.60:FF:000021">
    <property type="entry name" value="Ubiquinone biosynthesis monooxygenase COQ6"/>
    <property type="match status" value="1"/>
</dbReference>
<comment type="subunit">
    <text evidence="8">Component of the Ubi complex metabolon, which regroups five ubiquinone biosynthesis proteins (UbiE, UbiF, UbiG, UbiH and UbiI) and two accessory factors (UbiK and the lipid-binding protein UbiJ).</text>
</comment>
<evidence type="ECO:0000313" key="11">
    <source>
        <dbReference type="Proteomes" id="UP000219020"/>
    </source>
</evidence>
<dbReference type="Pfam" id="PF01494">
    <property type="entry name" value="FAD_binding_3"/>
    <property type="match status" value="1"/>
</dbReference>